<evidence type="ECO:0008006" key="4">
    <source>
        <dbReference type="Google" id="ProtNLM"/>
    </source>
</evidence>
<organism evidence="2 3">
    <name type="scientific">Natrinema limicola JCM 13563</name>
    <dbReference type="NCBI Taxonomy" id="1230457"/>
    <lineage>
        <taxon>Archaea</taxon>
        <taxon>Methanobacteriati</taxon>
        <taxon>Methanobacteriota</taxon>
        <taxon>Stenosarchaea group</taxon>
        <taxon>Halobacteria</taxon>
        <taxon>Halobacteriales</taxon>
        <taxon>Natrialbaceae</taxon>
        <taxon>Natrinema</taxon>
    </lineage>
</organism>
<keyword evidence="3" id="KW-1185">Reference proteome</keyword>
<dbReference type="Proteomes" id="UP000011615">
    <property type="component" value="Unassembled WGS sequence"/>
</dbReference>
<dbReference type="EMBL" id="AOIT01000048">
    <property type="protein sequence ID" value="ELZ19485.1"/>
    <property type="molecule type" value="Genomic_DNA"/>
</dbReference>
<evidence type="ECO:0000313" key="2">
    <source>
        <dbReference type="EMBL" id="ELZ19485.1"/>
    </source>
</evidence>
<evidence type="ECO:0000313" key="3">
    <source>
        <dbReference type="Proteomes" id="UP000011615"/>
    </source>
</evidence>
<comment type="caution">
    <text evidence="2">The sequence shown here is derived from an EMBL/GenBank/DDBJ whole genome shotgun (WGS) entry which is preliminary data.</text>
</comment>
<feature type="transmembrane region" description="Helical" evidence="1">
    <location>
        <begin position="92"/>
        <end position="110"/>
    </location>
</feature>
<reference evidence="2 3" key="1">
    <citation type="journal article" date="2014" name="PLoS Genet.">
        <title>Phylogenetically driven sequencing of extremely halophilic archaea reveals strategies for static and dynamic osmo-response.</title>
        <authorList>
            <person name="Becker E.A."/>
            <person name="Seitzer P.M."/>
            <person name="Tritt A."/>
            <person name="Larsen D."/>
            <person name="Krusor M."/>
            <person name="Yao A.I."/>
            <person name="Wu D."/>
            <person name="Madern D."/>
            <person name="Eisen J.A."/>
            <person name="Darling A.E."/>
            <person name="Facciotti M.T."/>
        </authorList>
    </citation>
    <scope>NUCLEOTIDE SEQUENCE [LARGE SCALE GENOMIC DNA]</scope>
    <source>
        <strain evidence="2 3">JCM 13563</strain>
    </source>
</reference>
<keyword evidence="1" id="KW-0472">Membrane</keyword>
<accession>M0C8C2</accession>
<proteinExistence type="predicted"/>
<keyword evidence="1" id="KW-0812">Transmembrane</keyword>
<gene>
    <name evidence="2" type="ORF">C476_12016</name>
</gene>
<sequence length="120" mass="13579">MPESWFGTHATVVGGMVVGVVVVHRTIQNRYAKMDDILAWERTVMPHSVRVVDDEWLAEQPAYDREYKTVRPVLNPRITEWYDVSFDLKGGLFGMVVAAPAIAASLYGVATYDDFRSKSR</sequence>
<evidence type="ECO:0000256" key="1">
    <source>
        <dbReference type="SAM" id="Phobius"/>
    </source>
</evidence>
<protein>
    <recommendedName>
        <fullName evidence="4">Transmembrane protein</fullName>
    </recommendedName>
</protein>
<name>M0C8C2_9EURY</name>
<dbReference type="AlphaFoldDB" id="M0C8C2"/>
<feature type="transmembrane region" description="Helical" evidence="1">
    <location>
        <begin position="6"/>
        <end position="24"/>
    </location>
</feature>
<dbReference type="PATRIC" id="fig|1230457.4.peg.2415"/>
<keyword evidence="1" id="KW-1133">Transmembrane helix</keyword>